<feature type="domain" description="Cytochrome c" evidence="6">
    <location>
        <begin position="287"/>
        <end position="391"/>
    </location>
</feature>
<dbReference type="PANTHER" id="PTHR30600">
    <property type="entry name" value="CYTOCHROME C PEROXIDASE-RELATED"/>
    <property type="match status" value="1"/>
</dbReference>
<organism evidence="7 8">
    <name type="scientific">Agrilutibacter niabensis</name>
    <dbReference type="NCBI Taxonomy" id="380628"/>
    <lineage>
        <taxon>Bacteria</taxon>
        <taxon>Pseudomonadati</taxon>
        <taxon>Pseudomonadota</taxon>
        <taxon>Gammaproteobacteria</taxon>
        <taxon>Lysobacterales</taxon>
        <taxon>Lysobacteraceae</taxon>
        <taxon>Agrilutibacter</taxon>
    </lineage>
</organism>
<evidence type="ECO:0000256" key="1">
    <source>
        <dbReference type="ARBA" id="ARBA00022617"/>
    </source>
</evidence>
<dbReference type="EMBL" id="JAVDVW010000002">
    <property type="protein sequence ID" value="MDR7100502.1"/>
    <property type="molecule type" value="Genomic_DNA"/>
</dbReference>
<sequence length="391" mass="41942">MTRNVLAALMCAALSMPLCGCGDAPAAQRDAVRPGNALSPAMIAEGRRVFRFDTFGDEQVWTDRLRMHEVVQTIDPLTALAVGLKVDADALPPGILASADLEDPATTVALLKLNAVVGVRATVDADNRITRLGITCALCHSTVDDSVLPGIGHRLDGWPNRDLDPGRIIALSPSLSASAKAIYNSWGPGKYDPRFNIDGLSTPLVLPPAYGLLGIRNETYTGDGPVSYWNAYVAVTQMGGHGNFRDDRLGIDIRQSPDLVTPKLPALRAYQLSLRTPAPPADSYDQAAARRGKAVFARNCMGCHVGGDGTDNNSGRLHAPAETGMDGAYATRSANNAYRTTPLRGLWQHPPYFHDGSAATLEDVVAHYDRVRGLHLSPAQRAELVEYLKTL</sequence>
<keyword evidence="1 4" id="KW-0349">Heme</keyword>
<feature type="chain" id="PRO_5046785376" evidence="5">
    <location>
        <begin position="27"/>
        <end position="391"/>
    </location>
</feature>
<accession>A0ABU1VST8</accession>
<evidence type="ECO:0000259" key="6">
    <source>
        <dbReference type="PROSITE" id="PS51007"/>
    </source>
</evidence>
<dbReference type="SUPFAM" id="SSF46626">
    <property type="entry name" value="Cytochrome c"/>
    <property type="match status" value="1"/>
</dbReference>
<evidence type="ECO:0000313" key="8">
    <source>
        <dbReference type="Proteomes" id="UP001267878"/>
    </source>
</evidence>
<name>A0ABU1VST8_9GAMM</name>
<evidence type="ECO:0000256" key="3">
    <source>
        <dbReference type="ARBA" id="ARBA00023004"/>
    </source>
</evidence>
<keyword evidence="2 4" id="KW-0479">Metal-binding</keyword>
<protein>
    <submittedName>
        <fullName evidence="7">Mono/diheme cytochrome c family protein</fullName>
    </submittedName>
</protein>
<comment type="caution">
    <text evidence="7">The sequence shown here is derived from an EMBL/GenBank/DDBJ whole genome shotgun (WGS) entry which is preliminary data.</text>
</comment>
<evidence type="ECO:0000256" key="4">
    <source>
        <dbReference type="PROSITE-ProRule" id="PRU00433"/>
    </source>
</evidence>
<reference evidence="7 8" key="1">
    <citation type="submission" date="2023-07" db="EMBL/GenBank/DDBJ databases">
        <title>Sorghum-associated microbial communities from plants grown in Nebraska, USA.</title>
        <authorList>
            <person name="Schachtman D."/>
        </authorList>
    </citation>
    <scope>NUCLEOTIDE SEQUENCE [LARGE SCALE GENOMIC DNA]</scope>
    <source>
        <strain evidence="7 8">BE187</strain>
    </source>
</reference>
<dbReference type="RefSeq" id="WP_310055331.1">
    <property type="nucleotide sequence ID" value="NZ_JAVDVW010000002.1"/>
</dbReference>
<feature type="signal peptide" evidence="5">
    <location>
        <begin position="1"/>
        <end position="26"/>
    </location>
</feature>
<dbReference type="Gene3D" id="1.10.760.10">
    <property type="entry name" value="Cytochrome c-like domain"/>
    <property type="match status" value="1"/>
</dbReference>
<proteinExistence type="predicted"/>
<dbReference type="Proteomes" id="UP001267878">
    <property type="component" value="Unassembled WGS sequence"/>
</dbReference>
<keyword evidence="8" id="KW-1185">Reference proteome</keyword>
<dbReference type="Pfam" id="PF00034">
    <property type="entry name" value="Cytochrom_C"/>
    <property type="match status" value="1"/>
</dbReference>
<dbReference type="InterPro" id="IPR009056">
    <property type="entry name" value="Cyt_c-like_dom"/>
</dbReference>
<evidence type="ECO:0000313" key="7">
    <source>
        <dbReference type="EMBL" id="MDR7100502.1"/>
    </source>
</evidence>
<dbReference type="InterPro" id="IPR051395">
    <property type="entry name" value="Cytochrome_c_Peroxidase/MauG"/>
</dbReference>
<dbReference type="PROSITE" id="PS51007">
    <property type="entry name" value="CYTC"/>
    <property type="match status" value="1"/>
</dbReference>
<evidence type="ECO:0000256" key="2">
    <source>
        <dbReference type="ARBA" id="ARBA00022723"/>
    </source>
</evidence>
<evidence type="ECO:0000256" key="5">
    <source>
        <dbReference type="SAM" id="SignalP"/>
    </source>
</evidence>
<keyword evidence="5" id="KW-0732">Signal</keyword>
<keyword evidence="3 4" id="KW-0408">Iron</keyword>
<gene>
    <name evidence="7" type="ORF">J2X04_002883</name>
</gene>
<dbReference type="InterPro" id="IPR036909">
    <property type="entry name" value="Cyt_c-like_dom_sf"/>
</dbReference>